<proteinExistence type="predicted"/>
<dbReference type="Proteomes" id="UP000189370">
    <property type="component" value="Unassembled WGS sequence"/>
</dbReference>
<evidence type="ECO:0000256" key="1">
    <source>
        <dbReference type="SAM" id="MobiDB-lite"/>
    </source>
</evidence>
<feature type="compositionally biased region" description="Polar residues" evidence="1">
    <location>
        <begin position="100"/>
        <end position="110"/>
    </location>
</feature>
<reference evidence="3" key="1">
    <citation type="submission" date="2016-04" db="EMBL/GenBank/DDBJ databases">
        <authorList>
            <person name="Chen S.-C."/>
            <person name="Lai M.-C."/>
        </authorList>
    </citation>
    <scope>NUCLEOTIDE SEQUENCE [LARGE SCALE GENOMIC DNA]</scope>
    <source>
        <strain evidence="3">AB14</strain>
    </source>
</reference>
<feature type="region of interest" description="Disordered" evidence="1">
    <location>
        <begin position="99"/>
        <end position="126"/>
    </location>
</feature>
<sequence>MTEPEFARTYDGGAYDDAWAAVKQYRRVIAYHRDNPDAGIAELMRISGAPRNSVVSWIDDGATPLVTQGLYKAHDYKLLEVDYDEITPLNILVAAALSAGRSTPETTSPRLQLDRSRTRWSSTASS</sequence>
<protein>
    <submittedName>
        <fullName evidence="2">Uncharacterized protein</fullName>
    </submittedName>
</protein>
<evidence type="ECO:0000313" key="3">
    <source>
        <dbReference type="Proteomes" id="UP000189370"/>
    </source>
</evidence>
<name>A0A1S8AXZ0_9EURY</name>
<accession>A0A1S8AXZ0</accession>
<dbReference type="EMBL" id="LWLN01000001">
    <property type="protein sequence ID" value="OLZ41421.1"/>
    <property type="molecule type" value="Genomic_DNA"/>
</dbReference>
<evidence type="ECO:0000313" key="2">
    <source>
        <dbReference type="EMBL" id="OLZ41421.1"/>
    </source>
</evidence>
<dbReference type="AlphaFoldDB" id="A0A1S8AXZ0"/>
<gene>
    <name evidence="2" type="ORF">A6E15_10665</name>
</gene>
<keyword evidence="3" id="KW-1185">Reference proteome</keyword>
<comment type="caution">
    <text evidence="2">The sequence shown here is derived from an EMBL/GenBank/DDBJ whole genome shotgun (WGS) entry which is preliminary data.</text>
</comment>
<organism evidence="2 3">
    <name type="scientific">Natrinema saccharevitans</name>
    <dbReference type="NCBI Taxonomy" id="301967"/>
    <lineage>
        <taxon>Archaea</taxon>
        <taxon>Methanobacteriati</taxon>
        <taxon>Methanobacteriota</taxon>
        <taxon>Stenosarchaea group</taxon>
        <taxon>Halobacteria</taxon>
        <taxon>Halobacteriales</taxon>
        <taxon>Natrialbaceae</taxon>
        <taxon>Natrinema</taxon>
    </lineage>
</organism>